<organism evidence="2 3">
    <name type="scientific">Ensete ventricosum</name>
    <name type="common">Abyssinian banana</name>
    <name type="synonym">Musa ensete</name>
    <dbReference type="NCBI Taxonomy" id="4639"/>
    <lineage>
        <taxon>Eukaryota</taxon>
        <taxon>Viridiplantae</taxon>
        <taxon>Streptophyta</taxon>
        <taxon>Embryophyta</taxon>
        <taxon>Tracheophyta</taxon>
        <taxon>Spermatophyta</taxon>
        <taxon>Magnoliopsida</taxon>
        <taxon>Liliopsida</taxon>
        <taxon>Zingiberales</taxon>
        <taxon>Musaceae</taxon>
        <taxon>Ensete</taxon>
    </lineage>
</organism>
<keyword evidence="1" id="KW-0732">Signal</keyword>
<proteinExistence type="predicted"/>
<comment type="caution">
    <text evidence="2">The sequence shown here is derived from an EMBL/GenBank/DDBJ whole genome shotgun (WGS) entry which is preliminary data.</text>
</comment>
<accession>A0A426ZLD0</accession>
<dbReference type="EMBL" id="AMZH03006051">
    <property type="protein sequence ID" value="RRT64797.1"/>
    <property type="molecule type" value="Genomic_DNA"/>
</dbReference>
<evidence type="ECO:0000313" key="2">
    <source>
        <dbReference type="EMBL" id="RRT64797.1"/>
    </source>
</evidence>
<name>A0A426ZLD0_ENSVE</name>
<feature type="chain" id="PRO_5019534460" evidence="1">
    <location>
        <begin position="23"/>
        <end position="105"/>
    </location>
</feature>
<dbReference type="AlphaFoldDB" id="A0A426ZLD0"/>
<dbReference type="Proteomes" id="UP000287651">
    <property type="component" value="Unassembled WGS sequence"/>
</dbReference>
<evidence type="ECO:0000313" key="3">
    <source>
        <dbReference type="Proteomes" id="UP000287651"/>
    </source>
</evidence>
<evidence type="ECO:0000256" key="1">
    <source>
        <dbReference type="SAM" id="SignalP"/>
    </source>
</evidence>
<reference evidence="2 3" key="1">
    <citation type="journal article" date="2014" name="Agronomy (Basel)">
        <title>A Draft Genome Sequence for Ensete ventricosum, the Drought-Tolerant Tree Against Hunger.</title>
        <authorList>
            <person name="Harrison J."/>
            <person name="Moore K.A."/>
            <person name="Paszkiewicz K."/>
            <person name="Jones T."/>
            <person name="Grant M."/>
            <person name="Ambacheew D."/>
            <person name="Muzemil S."/>
            <person name="Studholme D.J."/>
        </authorList>
    </citation>
    <scope>NUCLEOTIDE SEQUENCE [LARGE SCALE GENOMIC DNA]</scope>
</reference>
<gene>
    <name evidence="2" type="ORF">B296_00029386</name>
</gene>
<protein>
    <submittedName>
        <fullName evidence="2">Uncharacterized protein</fullName>
    </submittedName>
</protein>
<sequence>MIMSLTGHLCLMILTSPPQVESPLVTLSNASLSRLRTYHFHAEEKVMMLHDAEFRSHLEMATNTPSSMYKPLHEYRILRVSNSPHLYELCTTLLVVAQHLTLCTV</sequence>
<feature type="signal peptide" evidence="1">
    <location>
        <begin position="1"/>
        <end position="22"/>
    </location>
</feature>